<sequence length="226" mass="24859">MASQPQARGQATRLANKLQRRDHILGCAATMIAREGIDALTLARLAERADVTVPTVHNLLGRKSDLLETLVVERMRAVMDAGTDLDHTDPIATVESFATSLLALLASDEPLYRAAFIAGERIGFFEQKSASGIFARSVEEAIQVCRDAVDQGLLEGRIDPARLATRLFASQRLARQDWMNGYIQLAQYRIQMMGGMFITLCADAGPAFKDRLIARLDALEEKGLEQ</sequence>
<reference evidence="6 7" key="1">
    <citation type="submission" date="2021-08" db="EMBL/GenBank/DDBJ databases">
        <title>Comparative Genomics Analysis of the Genus Qipengyuania Reveals Extensive Genetic Diversity and Metabolic Versatility, Including the Description of Fifteen Novel Species.</title>
        <authorList>
            <person name="Liu Y."/>
        </authorList>
    </citation>
    <scope>NUCLEOTIDE SEQUENCE [LARGE SCALE GENOMIC DNA]</scope>
    <source>
        <strain evidence="6 7">6D47A</strain>
    </source>
</reference>
<organism evidence="6 7">
    <name type="scientific">Qipengyuania qiaonensis</name>
    <dbReference type="NCBI Taxonomy" id="2867240"/>
    <lineage>
        <taxon>Bacteria</taxon>
        <taxon>Pseudomonadati</taxon>
        <taxon>Pseudomonadota</taxon>
        <taxon>Alphaproteobacteria</taxon>
        <taxon>Sphingomonadales</taxon>
        <taxon>Erythrobacteraceae</taxon>
        <taxon>Qipengyuania</taxon>
    </lineage>
</organism>
<comment type="caution">
    <text evidence="6">The sequence shown here is derived from an EMBL/GenBank/DDBJ whole genome shotgun (WGS) entry which is preliminary data.</text>
</comment>
<evidence type="ECO:0000256" key="2">
    <source>
        <dbReference type="ARBA" id="ARBA00023125"/>
    </source>
</evidence>
<evidence type="ECO:0000256" key="4">
    <source>
        <dbReference type="PROSITE-ProRule" id="PRU00335"/>
    </source>
</evidence>
<dbReference type="EMBL" id="JAIGNO010000005">
    <property type="protein sequence ID" value="MBX7482721.1"/>
    <property type="molecule type" value="Genomic_DNA"/>
</dbReference>
<dbReference type="Gene3D" id="1.10.357.10">
    <property type="entry name" value="Tetracycline Repressor, domain 2"/>
    <property type="match status" value="1"/>
</dbReference>
<keyword evidence="1" id="KW-0805">Transcription regulation</keyword>
<dbReference type="InterPro" id="IPR001647">
    <property type="entry name" value="HTH_TetR"/>
</dbReference>
<dbReference type="Proteomes" id="UP000755104">
    <property type="component" value="Unassembled WGS sequence"/>
</dbReference>
<gene>
    <name evidence="6" type="ORF">K3174_09260</name>
</gene>
<protein>
    <submittedName>
        <fullName evidence="6">TetR family transcriptional regulator</fullName>
    </submittedName>
</protein>
<dbReference type="SUPFAM" id="SSF46689">
    <property type="entry name" value="Homeodomain-like"/>
    <property type="match status" value="1"/>
</dbReference>
<dbReference type="RefSeq" id="WP_221557988.1">
    <property type="nucleotide sequence ID" value="NZ_JAIGNO010000005.1"/>
</dbReference>
<proteinExistence type="predicted"/>
<dbReference type="InterPro" id="IPR009057">
    <property type="entry name" value="Homeodomain-like_sf"/>
</dbReference>
<dbReference type="PANTHER" id="PTHR30055">
    <property type="entry name" value="HTH-TYPE TRANSCRIPTIONAL REGULATOR RUTR"/>
    <property type="match status" value="1"/>
</dbReference>
<evidence type="ECO:0000256" key="3">
    <source>
        <dbReference type="ARBA" id="ARBA00023163"/>
    </source>
</evidence>
<keyword evidence="3" id="KW-0804">Transcription</keyword>
<evidence type="ECO:0000313" key="7">
    <source>
        <dbReference type="Proteomes" id="UP000755104"/>
    </source>
</evidence>
<feature type="domain" description="HTH tetR-type" evidence="5">
    <location>
        <begin position="18"/>
        <end position="78"/>
    </location>
</feature>
<evidence type="ECO:0000259" key="5">
    <source>
        <dbReference type="PROSITE" id="PS50977"/>
    </source>
</evidence>
<dbReference type="PROSITE" id="PS50977">
    <property type="entry name" value="HTH_TETR_2"/>
    <property type="match status" value="1"/>
</dbReference>
<dbReference type="PANTHER" id="PTHR30055:SF234">
    <property type="entry name" value="HTH-TYPE TRANSCRIPTIONAL REGULATOR BETI"/>
    <property type="match status" value="1"/>
</dbReference>
<feature type="DNA-binding region" description="H-T-H motif" evidence="4">
    <location>
        <begin position="41"/>
        <end position="60"/>
    </location>
</feature>
<name>A0ABS7J629_9SPHN</name>
<dbReference type="Pfam" id="PF00440">
    <property type="entry name" value="TetR_N"/>
    <property type="match status" value="1"/>
</dbReference>
<accession>A0ABS7J629</accession>
<dbReference type="InterPro" id="IPR050109">
    <property type="entry name" value="HTH-type_TetR-like_transc_reg"/>
</dbReference>
<keyword evidence="7" id="KW-1185">Reference proteome</keyword>
<evidence type="ECO:0000313" key="6">
    <source>
        <dbReference type="EMBL" id="MBX7482721.1"/>
    </source>
</evidence>
<evidence type="ECO:0000256" key="1">
    <source>
        <dbReference type="ARBA" id="ARBA00023015"/>
    </source>
</evidence>
<keyword evidence="2 4" id="KW-0238">DNA-binding</keyword>